<protein>
    <submittedName>
        <fullName evidence="1">DUF1905 domain-containing protein</fullName>
    </submittedName>
</protein>
<dbReference type="AlphaFoldDB" id="A0A4U3KYP1"/>
<accession>A0A4U3KYP1</accession>
<name>A0A4U3KYP1_9BACT</name>
<organism evidence="1 2">
    <name type="scientific">Ilyomonas limi</name>
    <dbReference type="NCBI Taxonomy" id="2575867"/>
    <lineage>
        <taxon>Bacteria</taxon>
        <taxon>Pseudomonadati</taxon>
        <taxon>Bacteroidota</taxon>
        <taxon>Chitinophagia</taxon>
        <taxon>Chitinophagales</taxon>
        <taxon>Chitinophagaceae</taxon>
        <taxon>Ilyomonas</taxon>
    </lineage>
</organism>
<dbReference type="InterPro" id="IPR037079">
    <property type="entry name" value="AF2212/PG0164-like_sf"/>
</dbReference>
<evidence type="ECO:0000313" key="2">
    <source>
        <dbReference type="Proteomes" id="UP000305848"/>
    </source>
</evidence>
<dbReference type="Pfam" id="PF13376">
    <property type="entry name" value="OmdA"/>
    <property type="match status" value="1"/>
</dbReference>
<evidence type="ECO:0000313" key="1">
    <source>
        <dbReference type="EMBL" id="TKK67748.1"/>
    </source>
</evidence>
<dbReference type="SUPFAM" id="SSF141694">
    <property type="entry name" value="AF2212/PG0164-like"/>
    <property type="match status" value="1"/>
</dbReference>
<dbReference type="OrthoDB" id="680797at2"/>
<sequence length="170" mass="19060">MIHFTATIKKFGIQGEKTGWSYIEIPAAIAQQLKPDCRQSFRVKGKMDDYHFTQTSLLPMGEGNFIIPLNATIRKNIRKGIGATLAISIDEDTSPFEYNADFMECLQDEPAAIAYFKSLPGSHQKYFSKWIDSAKTAPTKAKRIAQAVTALAHRQGYAQMIRSLKGQKEL</sequence>
<proteinExistence type="predicted"/>
<dbReference type="EMBL" id="SZQL01000010">
    <property type="protein sequence ID" value="TKK67748.1"/>
    <property type="molecule type" value="Genomic_DNA"/>
</dbReference>
<dbReference type="Pfam" id="PF08922">
    <property type="entry name" value="DUF1905"/>
    <property type="match status" value="1"/>
</dbReference>
<dbReference type="Gene3D" id="2.40.30.100">
    <property type="entry name" value="AF2212/PG0164-like"/>
    <property type="match status" value="1"/>
</dbReference>
<comment type="caution">
    <text evidence="1">The sequence shown here is derived from an EMBL/GenBank/DDBJ whole genome shotgun (WGS) entry which is preliminary data.</text>
</comment>
<keyword evidence="2" id="KW-1185">Reference proteome</keyword>
<dbReference type="InterPro" id="IPR015018">
    <property type="entry name" value="DUF1905"/>
</dbReference>
<gene>
    <name evidence="1" type="ORF">FC093_13440</name>
</gene>
<dbReference type="Proteomes" id="UP000305848">
    <property type="component" value="Unassembled WGS sequence"/>
</dbReference>
<dbReference type="RefSeq" id="WP_137262313.1">
    <property type="nucleotide sequence ID" value="NZ_SZQL01000010.1"/>
</dbReference>
<reference evidence="1 2" key="1">
    <citation type="submission" date="2019-05" db="EMBL/GenBank/DDBJ databases">
        <title>Panacibacter sp. strain 17mud1-8 Genome sequencing and assembly.</title>
        <authorList>
            <person name="Chhetri G."/>
        </authorList>
    </citation>
    <scope>NUCLEOTIDE SEQUENCE [LARGE SCALE GENOMIC DNA]</scope>
    <source>
        <strain evidence="1 2">17mud1-8</strain>
    </source>
</reference>